<sequence length="121" mass="13199">GFYLPNPASAAEKSDIFFLELIAILSAVHHAATLPKPPRRILVWTDSLDSVDVLNTLSATESKHNAALIAIATVVLSTGIDIRSRHIPGKLNIRADLLSRLMLEEYAAKFPADSVRLFDPP</sequence>
<dbReference type="Gene3D" id="3.30.420.10">
    <property type="entry name" value="Ribonuclease H-like superfamily/Ribonuclease H"/>
    <property type="match status" value="1"/>
</dbReference>
<organism evidence="1 2">
    <name type="scientific">Obba rivulosa</name>
    <dbReference type="NCBI Taxonomy" id="1052685"/>
    <lineage>
        <taxon>Eukaryota</taxon>
        <taxon>Fungi</taxon>
        <taxon>Dikarya</taxon>
        <taxon>Basidiomycota</taxon>
        <taxon>Agaricomycotina</taxon>
        <taxon>Agaricomycetes</taxon>
        <taxon>Polyporales</taxon>
        <taxon>Gelatoporiaceae</taxon>
        <taxon>Obba</taxon>
    </lineage>
</organism>
<dbReference type="InterPro" id="IPR036397">
    <property type="entry name" value="RNaseH_sf"/>
</dbReference>
<dbReference type="CDD" id="cd09275">
    <property type="entry name" value="RNase_HI_RT_DIRS1"/>
    <property type="match status" value="1"/>
</dbReference>
<dbReference type="SUPFAM" id="SSF53098">
    <property type="entry name" value="Ribonuclease H-like"/>
    <property type="match status" value="1"/>
</dbReference>
<dbReference type="PANTHER" id="PTHR33050:SF8">
    <property type="entry name" value="REVERSE TRANSCRIPTASE DOMAIN-CONTAINING PROTEIN"/>
    <property type="match status" value="1"/>
</dbReference>
<name>A0A8E2DFC3_9APHY</name>
<proteinExistence type="predicted"/>
<dbReference type="PANTHER" id="PTHR33050">
    <property type="entry name" value="REVERSE TRANSCRIPTASE DOMAIN-CONTAINING PROTEIN"/>
    <property type="match status" value="1"/>
</dbReference>
<dbReference type="AlphaFoldDB" id="A0A8E2DFC3"/>
<dbReference type="InterPro" id="IPR012337">
    <property type="entry name" value="RNaseH-like_sf"/>
</dbReference>
<evidence type="ECO:0000313" key="1">
    <source>
        <dbReference type="EMBL" id="OCH83649.1"/>
    </source>
</evidence>
<dbReference type="OrthoDB" id="3249498at2759"/>
<evidence type="ECO:0008006" key="3">
    <source>
        <dbReference type="Google" id="ProtNLM"/>
    </source>
</evidence>
<feature type="non-terminal residue" evidence="1">
    <location>
        <position position="121"/>
    </location>
</feature>
<dbReference type="EMBL" id="KV722896">
    <property type="protein sequence ID" value="OCH83649.1"/>
    <property type="molecule type" value="Genomic_DNA"/>
</dbReference>
<feature type="non-terminal residue" evidence="1">
    <location>
        <position position="1"/>
    </location>
</feature>
<dbReference type="GO" id="GO:0003676">
    <property type="term" value="F:nucleic acid binding"/>
    <property type="evidence" value="ECO:0007669"/>
    <property type="project" value="InterPro"/>
</dbReference>
<evidence type="ECO:0000313" key="2">
    <source>
        <dbReference type="Proteomes" id="UP000250043"/>
    </source>
</evidence>
<dbReference type="InterPro" id="IPR052055">
    <property type="entry name" value="Hepadnavirus_pol/RT"/>
</dbReference>
<accession>A0A8E2DFC3</accession>
<protein>
    <recommendedName>
        <fullName evidence="3">RNase H type-1 domain-containing protein</fullName>
    </recommendedName>
</protein>
<keyword evidence="2" id="KW-1185">Reference proteome</keyword>
<reference evidence="1 2" key="1">
    <citation type="submission" date="2016-07" db="EMBL/GenBank/DDBJ databases">
        <title>Draft genome of the white-rot fungus Obba rivulosa 3A-2.</title>
        <authorList>
            <consortium name="DOE Joint Genome Institute"/>
            <person name="Miettinen O."/>
            <person name="Riley R."/>
            <person name="Acob R."/>
            <person name="Barry K."/>
            <person name="Cullen D."/>
            <person name="De Vries R."/>
            <person name="Hainaut M."/>
            <person name="Hatakka A."/>
            <person name="Henrissat B."/>
            <person name="Hilden K."/>
            <person name="Kuo R."/>
            <person name="Labutti K."/>
            <person name="Lipzen A."/>
            <person name="Makela M.R."/>
            <person name="Sandor L."/>
            <person name="Spatafora J.W."/>
            <person name="Grigoriev I.V."/>
            <person name="Hibbett D.S."/>
        </authorList>
    </citation>
    <scope>NUCLEOTIDE SEQUENCE [LARGE SCALE GENOMIC DNA]</scope>
    <source>
        <strain evidence="1 2">3A-2</strain>
    </source>
</reference>
<gene>
    <name evidence="1" type="ORF">OBBRIDRAFT_717300</name>
</gene>
<dbReference type="Proteomes" id="UP000250043">
    <property type="component" value="Unassembled WGS sequence"/>
</dbReference>